<dbReference type="Proteomes" id="UP000233654">
    <property type="component" value="Unassembled WGS sequence"/>
</dbReference>
<evidence type="ECO:0000259" key="2">
    <source>
        <dbReference type="Pfam" id="PF19187"/>
    </source>
</evidence>
<feature type="domain" description="PafC HTH" evidence="2">
    <location>
        <begin position="7"/>
        <end position="119"/>
    </location>
</feature>
<dbReference type="Pfam" id="PF13280">
    <property type="entry name" value="WYL"/>
    <property type="match status" value="1"/>
</dbReference>
<dbReference type="InterPro" id="IPR043839">
    <property type="entry name" value="PafC_HTH"/>
</dbReference>
<dbReference type="Pfam" id="PF19187">
    <property type="entry name" value="HTH_PafC"/>
    <property type="match status" value="1"/>
</dbReference>
<dbReference type="PANTHER" id="PTHR34580:SF1">
    <property type="entry name" value="PROTEIN PAFC"/>
    <property type="match status" value="1"/>
</dbReference>
<feature type="domain" description="WCX" evidence="3">
    <location>
        <begin position="245"/>
        <end position="320"/>
    </location>
</feature>
<accession>A0A2N3G762</accession>
<reference evidence="4 5" key="1">
    <citation type="journal article" date="2017" name="ISME J.">
        <title>Potential for microbial H2 and metal transformations associated with novel bacteria and archaea in deep terrestrial subsurface sediments.</title>
        <authorList>
            <person name="Hernsdorf A.W."/>
            <person name="Amano Y."/>
            <person name="Miyakawa K."/>
            <person name="Ise K."/>
            <person name="Suzuki Y."/>
            <person name="Anantharaman K."/>
            <person name="Probst A."/>
            <person name="Burstein D."/>
            <person name="Thomas B.C."/>
            <person name="Banfield J.F."/>
        </authorList>
    </citation>
    <scope>NUCLEOTIDE SEQUENCE [LARGE SCALE GENOMIC DNA]</scope>
    <source>
        <strain evidence="4">HGW-Actinobacteria-3</strain>
    </source>
</reference>
<evidence type="ECO:0000313" key="4">
    <source>
        <dbReference type="EMBL" id="PKQ28533.1"/>
    </source>
</evidence>
<organism evidence="4 5">
    <name type="scientific">Candidatus Anoxymicrobium japonicum</name>
    <dbReference type="NCBI Taxonomy" id="2013648"/>
    <lineage>
        <taxon>Bacteria</taxon>
        <taxon>Bacillati</taxon>
        <taxon>Actinomycetota</taxon>
        <taxon>Candidatus Geothermincolia</taxon>
        <taxon>Candidatus Geothermincolales</taxon>
        <taxon>Candidatus Anoxymicrobiaceae</taxon>
        <taxon>Candidatus Anoxymicrobium</taxon>
    </lineage>
</organism>
<protein>
    <recommendedName>
        <fullName evidence="6">Transcriptional regulator</fullName>
    </recommendedName>
</protein>
<dbReference type="InterPro" id="IPR026881">
    <property type="entry name" value="WYL_dom"/>
</dbReference>
<dbReference type="InterPro" id="IPR057727">
    <property type="entry name" value="WCX_dom"/>
</dbReference>
<feature type="domain" description="WYL" evidence="1">
    <location>
        <begin position="153"/>
        <end position="217"/>
    </location>
</feature>
<proteinExistence type="predicted"/>
<evidence type="ECO:0000259" key="1">
    <source>
        <dbReference type="Pfam" id="PF13280"/>
    </source>
</evidence>
<dbReference type="PANTHER" id="PTHR34580">
    <property type="match status" value="1"/>
</dbReference>
<evidence type="ECO:0008006" key="6">
    <source>
        <dbReference type="Google" id="ProtNLM"/>
    </source>
</evidence>
<dbReference type="PROSITE" id="PS52050">
    <property type="entry name" value="WYL"/>
    <property type="match status" value="1"/>
</dbReference>
<evidence type="ECO:0000313" key="5">
    <source>
        <dbReference type="Proteomes" id="UP000233654"/>
    </source>
</evidence>
<dbReference type="Pfam" id="PF25583">
    <property type="entry name" value="WCX"/>
    <property type="match status" value="1"/>
</dbReference>
<dbReference type="InterPro" id="IPR051534">
    <property type="entry name" value="CBASS_pafABC_assoc_protein"/>
</dbReference>
<gene>
    <name evidence="4" type="ORF">CVT63_02330</name>
</gene>
<dbReference type="PIRSF" id="PIRSF016838">
    <property type="entry name" value="PafC"/>
    <property type="match status" value="1"/>
</dbReference>
<name>A0A2N3G762_9ACTN</name>
<sequence>MSSAVSDRLNRLLLMTPFLARPEGVAIEELCDKFAITRAELMKDLATLQMCGVPDYSPADLMDYRIEDGRVNVMMADYFKRPLNLTRQEALSLFVAGSALVQAGVFREKGALDSALEKIGRTLSQDRKEELSTVIKRIDVEMRSYEGTMRSIIDEGLEKGRNLEIDYYSFSRDDMASREVEPLSLLCARGFWYLLAWCHLSNDFRLFRIDRIASVELTDHRVVSNRRESFDVPRAVGEFAPDKNAHQVKLLFAGRQGKRVAELWPAARVTELTDGSIMVELRTRNISWLSTYLLRFGDTVRVEGPKELATMVKKKASELLEAYA</sequence>
<dbReference type="InterPro" id="IPR028349">
    <property type="entry name" value="PafC-like"/>
</dbReference>
<evidence type="ECO:0000259" key="3">
    <source>
        <dbReference type="Pfam" id="PF25583"/>
    </source>
</evidence>
<comment type="caution">
    <text evidence="4">The sequence shown here is derived from an EMBL/GenBank/DDBJ whole genome shotgun (WGS) entry which is preliminary data.</text>
</comment>
<dbReference type="EMBL" id="PHEX01000013">
    <property type="protein sequence ID" value="PKQ28533.1"/>
    <property type="molecule type" value="Genomic_DNA"/>
</dbReference>
<dbReference type="AlphaFoldDB" id="A0A2N3G762"/>